<feature type="region of interest" description="Disordered" evidence="1">
    <location>
        <begin position="49"/>
        <end position="88"/>
    </location>
</feature>
<reference evidence="2 3" key="1">
    <citation type="journal article" date="2019" name="Commun. Biol.">
        <title>The bagworm genome reveals a unique fibroin gene that provides high tensile strength.</title>
        <authorList>
            <person name="Kono N."/>
            <person name="Nakamura H."/>
            <person name="Ohtoshi R."/>
            <person name="Tomita M."/>
            <person name="Numata K."/>
            <person name="Arakawa K."/>
        </authorList>
    </citation>
    <scope>NUCLEOTIDE SEQUENCE [LARGE SCALE GENOMIC DNA]</scope>
</reference>
<comment type="caution">
    <text evidence="2">The sequence shown here is derived from an EMBL/GenBank/DDBJ whole genome shotgun (WGS) entry which is preliminary data.</text>
</comment>
<feature type="compositionally biased region" description="Polar residues" evidence="1">
    <location>
        <begin position="77"/>
        <end position="88"/>
    </location>
</feature>
<dbReference type="EMBL" id="BGZK01001263">
    <property type="protein sequence ID" value="GBP75807.1"/>
    <property type="molecule type" value="Genomic_DNA"/>
</dbReference>
<protein>
    <submittedName>
        <fullName evidence="2">Uncharacterized protein</fullName>
    </submittedName>
</protein>
<dbReference type="AlphaFoldDB" id="A0A4C1YN43"/>
<gene>
    <name evidence="2" type="ORF">EVAR_15056_1</name>
</gene>
<accession>A0A4C1YN43</accession>
<proteinExistence type="predicted"/>
<sequence>MELEIVVFGQKRSAPTPRYVVYEETVNFRIIYVLEYLVDSPAAARSARLGVAQRDRTPTHHDYHISRECDKPPATMPSRSRPTPTGTNAGRPACVCAAEHARRAPRYAPRPGPACYFVTTLNLLRSRIYTTAPKLMSPHSKSLKCRRLGTAAIPDVQSALVRPPPALTGR</sequence>
<name>A0A4C1YN43_EUMVA</name>
<evidence type="ECO:0000256" key="1">
    <source>
        <dbReference type="SAM" id="MobiDB-lite"/>
    </source>
</evidence>
<feature type="compositionally biased region" description="Basic and acidic residues" evidence="1">
    <location>
        <begin position="53"/>
        <end position="71"/>
    </location>
</feature>
<evidence type="ECO:0000313" key="2">
    <source>
        <dbReference type="EMBL" id="GBP75807.1"/>
    </source>
</evidence>
<evidence type="ECO:0000313" key="3">
    <source>
        <dbReference type="Proteomes" id="UP000299102"/>
    </source>
</evidence>
<keyword evidence="3" id="KW-1185">Reference proteome</keyword>
<dbReference type="Proteomes" id="UP000299102">
    <property type="component" value="Unassembled WGS sequence"/>
</dbReference>
<organism evidence="2 3">
    <name type="scientific">Eumeta variegata</name>
    <name type="common">Bagworm moth</name>
    <name type="synonym">Eumeta japonica</name>
    <dbReference type="NCBI Taxonomy" id="151549"/>
    <lineage>
        <taxon>Eukaryota</taxon>
        <taxon>Metazoa</taxon>
        <taxon>Ecdysozoa</taxon>
        <taxon>Arthropoda</taxon>
        <taxon>Hexapoda</taxon>
        <taxon>Insecta</taxon>
        <taxon>Pterygota</taxon>
        <taxon>Neoptera</taxon>
        <taxon>Endopterygota</taxon>
        <taxon>Lepidoptera</taxon>
        <taxon>Glossata</taxon>
        <taxon>Ditrysia</taxon>
        <taxon>Tineoidea</taxon>
        <taxon>Psychidae</taxon>
        <taxon>Oiketicinae</taxon>
        <taxon>Eumeta</taxon>
    </lineage>
</organism>